<dbReference type="AlphaFoldDB" id="A0AAD4MRQ0"/>
<dbReference type="InterPro" id="IPR001534">
    <property type="entry name" value="Transthyretin-like"/>
</dbReference>
<evidence type="ECO:0000256" key="4">
    <source>
        <dbReference type="ARBA" id="ARBA00022729"/>
    </source>
</evidence>
<evidence type="ECO:0000256" key="3">
    <source>
        <dbReference type="ARBA" id="ARBA00022525"/>
    </source>
</evidence>
<comment type="similarity">
    <text evidence="2">Belongs to the nematode transthyretin-like family.</text>
</comment>
<organism evidence="6 7">
    <name type="scientific">Ditylenchus destructor</name>
    <dbReference type="NCBI Taxonomy" id="166010"/>
    <lineage>
        <taxon>Eukaryota</taxon>
        <taxon>Metazoa</taxon>
        <taxon>Ecdysozoa</taxon>
        <taxon>Nematoda</taxon>
        <taxon>Chromadorea</taxon>
        <taxon>Rhabditida</taxon>
        <taxon>Tylenchina</taxon>
        <taxon>Tylenchomorpha</taxon>
        <taxon>Sphaerularioidea</taxon>
        <taxon>Anguinidae</taxon>
        <taxon>Anguininae</taxon>
        <taxon>Ditylenchus</taxon>
    </lineage>
</organism>
<dbReference type="GO" id="GO:0005576">
    <property type="term" value="C:extracellular region"/>
    <property type="evidence" value="ECO:0007669"/>
    <property type="project" value="UniProtKB-SubCell"/>
</dbReference>
<keyword evidence="7" id="KW-1185">Reference proteome</keyword>
<evidence type="ECO:0000313" key="6">
    <source>
        <dbReference type="EMBL" id="KAI1704655.1"/>
    </source>
</evidence>
<dbReference type="Proteomes" id="UP001201812">
    <property type="component" value="Unassembled WGS sequence"/>
</dbReference>
<keyword evidence="4" id="KW-0732">Signal</keyword>
<feature type="compositionally biased region" description="Basic and acidic residues" evidence="5">
    <location>
        <begin position="81"/>
        <end position="101"/>
    </location>
</feature>
<dbReference type="InterPro" id="IPR038479">
    <property type="entry name" value="Transthyretin-like_sf"/>
</dbReference>
<dbReference type="Pfam" id="PF01060">
    <property type="entry name" value="TTR-52"/>
    <property type="match status" value="1"/>
</dbReference>
<proteinExistence type="inferred from homology"/>
<accession>A0AAD4MRQ0</accession>
<gene>
    <name evidence="6" type="ORF">DdX_14154</name>
</gene>
<dbReference type="GO" id="GO:0009986">
    <property type="term" value="C:cell surface"/>
    <property type="evidence" value="ECO:0007669"/>
    <property type="project" value="InterPro"/>
</dbReference>
<evidence type="ECO:0000313" key="7">
    <source>
        <dbReference type="Proteomes" id="UP001201812"/>
    </source>
</evidence>
<feature type="region of interest" description="Disordered" evidence="5">
    <location>
        <begin position="81"/>
        <end position="110"/>
    </location>
</feature>
<name>A0AAD4MRQ0_9BILA</name>
<evidence type="ECO:0000256" key="2">
    <source>
        <dbReference type="ARBA" id="ARBA00010112"/>
    </source>
</evidence>
<dbReference type="Gene3D" id="2.60.40.3330">
    <property type="match status" value="1"/>
</dbReference>
<dbReference type="EMBL" id="JAKKPZ010000065">
    <property type="protein sequence ID" value="KAI1704655.1"/>
    <property type="molecule type" value="Genomic_DNA"/>
</dbReference>
<comment type="caution">
    <text evidence="6">The sequence shown here is derived from an EMBL/GenBank/DDBJ whole genome shotgun (WGS) entry which is preliminary data.</text>
</comment>
<sequence length="180" mass="20783">MLETERAATNTRGYMPSNLANLADLALDKDRPQLFQCWKIGVDRAYTTYNIVFGMTVYYAYIRCRGSPVTGQLVELKKREKPKDRVLEGKDTDKDGMVDLEGHDDEEGDGVDGYISVKHTCHPRPSCIYCSSKFKIPKEHSCKGPCPEDKFWGIEVELTNYECHCYEPHKEDNYWKNEKK</sequence>
<reference evidence="6" key="1">
    <citation type="submission" date="2022-01" db="EMBL/GenBank/DDBJ databases">
        <title>Genome Sequence Resource for Two Populations of Ditylenchus destructor, the Migratory Endoparasitic Phytonematode.</title>
        <authorList>
            <person name="Zhang H."/>
            <person name="Lin R."/>
            <person name="Xie B."/>
        </authorList>
    </citation>
    <scope>NUCLEOTIDE SEQUENCE</scope>
    <source>
        <strain evidence="6">BazhouSP</strain>
    </source>
</reference>
<evidence type="ECO:0000256" key="1">
    <source>
        <dbReference type="ARBA" id="ARBA00004613"/>
    </source>
</evidence>
<comment type="subcellular location">
    <subcellularLocation>
        <location evidence="1">Secreted</location>
    </subcellularLocation>
</comment>
<protein>
    <submittedName>
        <fullName evidence="6">Transthyretin-like family domain-containing protein</fullName>
    </submittedName>
</protein>
<evidence type="ECO:0000256" key="5">
    <source>
        <dbReference type="SAM" id="MobiDB-lite"/>
    </source>
</evidence>
<keyword evidence="3" id="KW-0964">Secreted</keyword>